<proteinExistence type="predicted"/>
<dbReference type="Proteomes" id="UP000015102">
    <property type="component" value="Unassembled WGS sequence"/>
</dbReference>
<evidence type="ECO:0000313" key="2">
    <source>
        <dbReference type="Proteomes" id="UP000015102"/>
    </source>
</evidence>
<protein>
    <submittedName>
        <fullName evidence="1">Uncharacterized protein</fullName>
    </submittedName>
</protein>
<keyword evidence="2" id="KW-1185">Reference proteome</keyword>
<reference evidence="2" key="1">
    <citation type="submission" date="2013-02" db="EMBL/GenBank/DDBJ databases">
        <authorList>
            <person name="Hughes D."/>
        </authorList>
    </citation>
    <scope>NUCLEOTIDE SEQUENCE</scope>
    <source>
        <strain>Durham</strain>
        <strain evidence="2">NC isolate 2 -- Noor lab</strain>
    </source>
</reference>
<name>T1H0J2_MEGSC</name>
<dbReference type="HOGENOM" id="CLU_763515_0_0_1"/>
<organism evidence="1 2">
    <name type="scientific">Megaselia scalaris</name>
    <name type="common">Humpbacked fly</name>
    <name type="synonym">Phora scalaris</name>
    <dbReference type="NCBI Taxonomy" id="36166"/>
    <lineage>
        <taxon>Eukaryota</taxon>
        <taxon>Metazoa</taxon>
        <taxon>Ecdysozoa</taxon>
        <taxon>Arthropoda</taxon>
        <taxon>Hexapoda</taxon>
        <taxon>Insecta</taxon>
        <taxon>Pterygota</taxon>
        <taxon>Neoptera</taxon>
        <taxon>Endopterygota</taxon>
        <taxon>Diptera</taxon>
        <taxon>Brachycera</taxon>
        <taxon>Muscomorpha</taxon>
        <taxon>Platypezoidea</taxon>
        <taxon>Phoridae</taxon>
        <taxon>Megaseliini</taxon>
        <taxon>Megaselia</taxon>
    </lineage>
</organism>
<dbReference type="EnsemblMetazoa" id="MESCA009671-RA">
    <property type="protein sequence ID" value="MESCA009671-PA"/>
    <property type="gene ID" value="MESCA009671"/>
</dbReference>
<reference evidence="1" key="2">
    <citation type="submission" date="2015-06" db="UniProtKB">
        <authorList>
            <consortium name="EnsemblMetazoa"/>
        </authorList>
    </citation>
    <scope>IDENTIFICATION</scope>
</reference>
<dbReference type="EMBL" id="CAQQ02166009">
    <property type="status" value="NOT_ANNOTATED_CDS"/>
    <property type="molecule type" value="Genomic_DNA"/>
</dbReference>
<accession>T1H0J2</accession>
<evidence type="ECO:0000313" key="1">
    <source>
        <dbReference type="EnsemblMetazoa" id="MESCA009671-PA"/>
    </source>
</evidence>
<dbReference type="AlphaFoldDB" id="T1H0J2"/>
<sequence>MDSINYVEQNLESKGEFFELMEAVLQNCCQRRQKTYNNLISIMNELFDPIFLSNFTFYGTPVKQSFSINFKNIINVIGRAMLTYDPTLTTEQTMKHFKHFFKYSNQRAQRKKDAHQKKAISLLLQRLLSLLCECPWRLERFAQRKGRQILQLFTQYNEIDNNTKNLLAKLVILHELGEFGDEVPRIIPQRFTQLAREIAQEFPCEEEFTYYVPRCLKGNNCPQGKLYEAYQGIRRKHARYMKKMGIIPQICIRNVKAMQDEKLLDQVQRPLTIDGAAMAARIEQLTHIVTELSAKLEKNTLAIQSLSAFSSMAGIIPPVPGQVPVEVLPTENDMLPVYTIENMEKLDEKLATDETFRSNLSFK</sequence>